<dbReference type="Gene3D" id="2.130.10.10">
    <property type="entry name" value="YVTN repeat-like/Quinoprotein amine dehydrogenase"/>
    <property type="match status" value="1"/>
</dbReference>
<dbReference type="PANTHER" id="PTHR16047:SF7">
    <property type="entry name" value="E3 UBIQUITIN-PROTEIN LIGASE RFWD3"/>
    <property type="match status" value="1"/>
</dbReference>
<keyword evidence="7" id="KW-1185">Reference proteome</keyword>
<dbReference type="Gene3D" id="3.30.40.10">
    <property type="entry name" value="Zinc/RING finger domain, C3HC4 (zinc finger)"/>
    <property type="match status" value="1"/>
</dbReference>
<dbReference type="InterPro" id="IPR037381">
    <property type="entry name" value="RFWD3"/>
</dbReference>
<keyword evidence="2" id="KW-0863">Zinc-finger</keyword>
<evidence type="ECO:0000259" key="5">
    <source>
        <dbReference type="PROSITE" id="PS50089"/>
    </source>
</evidence>
<sequence length="582" mass="65827">MQNNNVITLSDGEDEDDEVVSISNPNTSPNNIGNAPLMRMNNGGALIQNNNNNINRNVFIPPPSLVPSSSVMVGSSSSSVLPANENIGGGDEGGDENDDDVLIDEPEDDEDKDNICLICQDEWKTESNHPHKVVALNCGHIFGHSCISQWLQTKRICPVCKRPAEESDLRPIFIQSSANRFAIEKIQKISDREKQHLRRKLRQERKKRRMFESRMLKLREKIKRYISSSSNPKTNVNTDVQISQNPKQFLKEIYTEIDSCPFELKLIDTENMEFQPEDPDVVIQSSNQNSCFGQYKVMRNDYSHRLFKFLDDPGQIAFDTPRNALSIYSSIANLYIDIPLFGRSSSASPSSPIDVIDLNYSSKTNLIYASLENNDIKIVDGRTRNSVVFDMRLSSRANCICINEKYENYFICGTETGNITVLDIRLPRCIAFDYQVPHSGITTHANSVVSIDCIPSSDTILYSTLSGNYQAKLNFESNDVIADIGDTSTIQPDSVQDISFPFIPKSLKPFNMKYDSYSKRTLFSYSTFGNPQRTIDHLILKETNNAFPVTDDMIKIEEKDDLSSPLQFTSFERCMYFNDLSI</sequence>
<dbReference type="Pfam" id="PF13639">
    <property type="entry name" value="zf-RING_2"/>
    <property type="match status" value="1"/>
</dbReference>
<protein>
    <submittedName>
        <fullName evidence="6">Predicted protein</fullName>
    </submittedName>
</protein>
<evidence type="ECO:0000313" key="7">
    <source>
        <dbReference type="Proteomes" id="UP000006671"/>
    </source>
</evidence>
<dbReference type="AlphaFoldDB" id="D2VMC4"/>
<keyword evidence="2" id="KW-0862">Zinc</keyword>
<dbReference type="GO" id="GO:0008270">
    <property type="term" value="F:zinc ion binding"/>
    <property type="evidence" value="ECO:0007669"/>
    <property type="project" value="UniProtKB-KW"/>
</dbReference>
<dbReference type="InterPro" id="IPR013083">
    <property type="entry name" value="Znf_RING/FYVE/PHD"/>
</dbReference>
<dbReference type="VEuPathDB" id="AmoebaDB:NAEGRDRAFT_70084"/>
<dbReference type="Proteomes" id="UP000006671">
    <property type="component" value="Unassembled WGS sequence"/>
</dbReference>
<feature type="region of interest" description="Disordered" evidence="4">
    <location>
        <begin position="76"/>
        <end position="107"/>
    </location>
</feature>
<dbReference type="SUPFAM" id="SSF57850">
    <property type="entry name" value="RING/U-box"/>
    <property type="match status" value="1"/>
</dbReference>
<keyword evidence="2" id="KW-0479">Metal-binding</keyword>
<accession>D2VMC4</accession>
<dbReference type="GeneID" id="8851577"/>
<dbReference type="GO" id="GO:0036297">
    <property type="term" value="P:interstrand cross-link repair"/>
    <property type="evidence" value="ECO:0007669"/>
    <property type="project" value="InterPro"/>
</dbReference>
<feature type="compositionally biased region" description="Low complexity" evidence="4">
    <location>
        <begin position="76"/>
        <end position="86"/>
    </location>
</feature>
<evidence type="ECO:0000256" key="1">
    <source>
        <dbReference type="ARBA" id="ARBA00034306"/>
    </source>
</evidence>
<feature type="compositionally biased region" description="Low complexity" evidence="4">
    <location>
        <begin position="21"/>
        <end position="34"/>
    </location>
</feature>
<dbReference type="InterPro" id="IPR015943">
    <property type="entry name" value="WD40/YVTN_repeat-like_dom_sf"/>
</dbReference>
<dbReference type="InParanoid" id="D2VMC4"/>
<comment type="subcellular location">
    <subcellularLocation>
        <location evidence="1">Nucleus</location>
        <location evidence="1">Nuclear body</location>
    </subcellularLocation>
</comment>
<dbReference type="EMBL" id="GG738882">
    <property type="protein sequence ID" value="EFC41963.1"/>
    <property type="molecule type" value="Genomic_DNA"/>
</dbReference>
<evidence type="ECO:0000256" key="2">
    <source>
        <dbReference type="PROSITE-ProRule" id="PRU00175"/>
    </source>
</evidence>
<name>D2VMC4_NAEGR</name>
<gene>
    <name evidence="6" type="ORF">NAEGRDRAFT_70084</name>
</gene>
<dbReference type="GO" id="GO:0016567">
    <property type="term" value="P:protein ubiquitination"/>
    <property type="evidence" value="ECO:0007669"/>
    <property type="project" value="InterPro"/>
</dbReference>
<evidence type="ECO:0000256" key="3">
    <source>
        <dbReference type="SAM" id="Coils"/>
    </source>
</evidence>
<dbReference type="InterPro" id="IPR036322">
    <property type="entry name" value="WD40_repeat_dom_sf"/>
</dbReference>
<dbReference type="GO" id="GO:0004842">
    <property type="term" value="F:ubiquitin-protein transferase activity"/>
    <property type="evidence" value="ECO:0007669"/>
    <property type="project" value="InterPro"/>
</dbReference>
<dbReference type="RefSeq" id="XP_002674707.1">
    <property type="nucleotide sequence ID" value="XM_002674661.1"/>
</dbReference>
<feature type="coiled-coil region" evidence="3">
    <location>
        <begin position="194"/>
        <end position="221"/>
    </location>
</feature>
<dbReference type="InterPro" id="IPR001841">
    <property type="entry name" value="Znf_RING"/>
</dbReference>
<dbReference type="STRING" id="5762.D2VMC4"/>
<feature type="compositionally biased region" description="Acidic residues" evidence="4">
    <location>
        <begin position="92"/>
        <end position="107"/>
    </location>
</feature>
<reference evidence="6 7" key="1">
    <citation type="journal article" date="2010" name="Cell">
        <title>The genome of Naegleria gruberi illuminates early eukaryotic versatility.</title>
        <authorList>
            <person name="Fritz-Laylin L.K."/>
            <person name="Prochnik S.E."/>
            <person name="Ginger M.L."/>
            <person name="Dacks J.B."/>
            <person name="Carpenter M.L."/>
            <person name="Field M.C."/>
            <person name="Kuo A."/>
            <person name="Paredez A."/>
            <person name="Chapman J."/>
            <person name="Pham J."/>
            <person name="Shu S."/>
            <person name="Neupane R."/>
            <person name="Cipriano M."/>
            <person name="Mancuso J."/>
            <person name="Tu H."/>
            <person name="Salamov A."/>
            <person name="Lindquist E."/>
            <person name="Shapiro H."/>
            <person name="Lucas S."/>
            <person name="Grigoriev I.V."/>
            <person name="Cande W.Z."/>
            <person name="Fulton C."/>
            <person name="Rokhsar D.S."/>
            <person name="Dawson S.C."/>
        </authorList>
    </citation>
    <scope>NUCLEOTIDE SEQUENCE [LARGE SCALE GENOMIC DNA]</scope>
    <source>
        <strain evidence="6 7">NEG-M</strain>
    </source>
</reference>
<dbReference type="PROSITE" id="PS50089">
    <property type="entry name" value="ZF_RING_2"/>
    <property type="match status" value="1"/>
</dbReference>
<keyword evidence="3" id="KW-0175">Coiled coil</keyword>
<dbReference type="eggNOG" id="KOG1645">
    <property type="taxonomic scope" value="Eukaryota"/>
</dbReference>
<evidence type="ECO:0000313" key="6">
    <source>
        <dbReference type="EMBL" id="EFC41963.1"/>
    </source>
</evidence>
<proteinExistence type="predicted"/>
<feature type="domain" description="RING-type" evidence="5">
    <location>
        <begin position="116"/>
        <end position="161"/>
    </location>
</feature>
<dbReference type="SMART" id="SM00184">
    <property type="entry name" value="RING"/>
    <property type="match status" value="1"/>
</dbReference>
<dbReference type="PANTHER" id="PTHR16047">
    <property type="entry name" value="RFWD3 PROTEIN"/>
    <property type="match status" value="1"/>
</dbReference>
<dbReference type="OrthoDB" id="5600418at2759"/>
<dbReference type="KEGG" id="ngr:NAEGRDRAFT_70084"/>
<evidence type="ECO:0000256" key="4">
    <source>
        <dbReference type="SAM" id="MobiDB-lite"/>
    </source>
</evidence>
<dbReference type="GO" id="GO:0016604">
    <property type="term" value="C:nuclear body"/>
    <property type="evidence" value="ECO:0007669"/>
    <property type="project" value="UniProtKB-SubCell"/>
</dbReference>
<feature type="region of interest" description="Disordered" evidence="4">
    <location>
        <begin position="1"/>
        <end position="35"/>
    </location>
</feature>
<dbReference type="CDD" id="cd16450">
    <property type="entry name" value="mRING-C3HGC3_RFWD3"/>
    <property type="match status" value="1"/>
</dbReference>
<organism evidence="7">
    <name type="scientific">Naegleria gruberi</name>
    <name type="common">Amoeba</name>
    <dbReference type="NCBI Taxonomy" id="5762"/>
    <lineage>
        <taxon>Eukaryota</taxon>
        <taxon>Discoba</taxon>
        <taxon>Heterolobosea</taxon>
        <taxon>Tetramitia</taxon>
        <taxon>Eutetramitia</taxon>
        <taxon>Vahlkampfiidae</taxon>
        <taxon>Naegleria</taxon>
    </lineage>
</organism>
<dbReference type="SUPFAM" id="SSF50978">
    <property type="entry name" value="WD40 repeat-like"/>
    <property type="match status" value="1"/>
</dbReference>